<dbReference type="Gene3D" id="3.30.1330.40">
    <property type="entry name" value="RutC-like"/>
    <property type="match status" value="1"/>
</dbReference>
<evidence type="ECO:0000313" key="2">
    <source>
        <dbReference type="Proteomes" id="UP001595596"/>
    </source>
</evidence>
<dbReference type="EMBL" id="JBHRXE010000006">
    <property type="protein sequence ID" value="MFC3568280.1"/>
    <property type="molecule type" value="Genomic_DNA"/>
</dbReference>
<sequence>MSEIKRIETGPRMSQAVVHNGTVYLAGQVGKPGESVTEQTRAVLAQIDRLLAECGSDKTRILSAQVWLADMADFAEMNAVWDGWVAAGHAPARATGESALATPDYKVEIIVVAAQN</sequence>
<accession>A0ABV7RTQ8</accession>
<dbReference type="SUPFAM" id="SSF55298">
    <property type="entry name" value="YjgF-like"/>
    <property type="match status" value="1"/>
</dbReference>
<dbReference type="Pfam" id="PF01042">
    <property type="entry name" value="Ribonuc_L-PSP"/>
    <property type="match status" value="1"/>
</dbReference>
<comment type="caution">
    <text evidence="1">The sequence shown here is derived from an EMBL/GenBank/DDBJ whole genome shotgun (WGS) entry which is preliminary data.</text>
</comment>
<name>A0ABV7RTQ8_9RHOB</name>
<dbReference type="CDD" id="cd06150">
    <property type="entry name" value="YjgF_YER057c_UK114_like_2"/>
    <property type="match status" value="1"/>
</dbReference>
<organism evidence="1 2">
    <name type="scientific">Paracoccus simplex</name>
    <dbReference type="NCBI Taxonomy" id="2086346"/>
    <lineage>
        <taxon>Bacteria</taxon>
        <taxon>Pseudomonadati</taxon>
        <taxon>Pseudomonadota</taxon>
        <taxon>Alphaproteobacteria</taxon>
        <taxon>Rhodobacterales</taxon>
        <taxon>Paracoccaceae</taxon>
        <taxon>Paracoccus</taxon>
    </lineage>
</organism>
<keyword evidence="2" id="KW-1185">Reference proteome</keyword>
<proteinExistence type="predicted"/>
<dbReference type="InterPro" id="IPR035959">
    <property type="entry name" value="RutC-like_sf"/>
</dbReference>
<reference evidence="2" key="1">
    <citation type="journal article" date="2019" name="Int. J. Syst. Evol. Microbiol.">
        <title>The Global Catalogue of Microorganisms (GCM) 10K type strain sequencing project: providing services to taxonomists for standard genome sequencing and annotation.</title>
        <authorList>
            <consortium name="The Broad Institute Genomics Platform"/>
            <consortium name="The Broad Institute Genome Sequencing Center for Infectious Disease"/>
            <person name="Wu L."/>
            <person name="Ma J."/>
        </authorList>
    </citation>
    <scope>NUCLEOTIDE SEQUENCE [LARGE SCALE GENOMIC DNA]</scope>
    <source>
        <strain evidence="2">VKM B-3226</strain>
    </source>
</reference>
<dbReference type="PANTHER" id="PTHR47328">
    <property type="match status" value="1"/>
</dbReference>
<evidence type="ECO:0000313" key="1">
    <source>
        <dbReference type="EMBL" id="MFC3568280.1"/>
    </source>
</evidence>
<gene>
    <name evidence="1" type="ORF">ACFOMP_02305</name>
</gene>
<protein>
    <submittedName>
        <fullName evidence="1">RidA family protein</fullName>
    </submittedName>
</protein>
<dbReference type="InterPro" id="IPR035709">
    <property type="entry name" value="YoaB-like"/>
</dbReference>
<dbReference type="RefSeq" id="WP_289893421.1">
    <property type="nucleotide sequence ID" value="NZ_JBHRXE010000006.1"/>
</dbReference>
<dbReference type="InterPro" id="IPR006175">
    <property type="entry name" value="YjgF/YER057c/UK114"/>
</dbReference>
<dbReference type="PANTHER" id="PTHR47328:SF1">
    <property type="entry name" value="RUTC FAMILY PROTEIN YOAB"/>
    <property type="match status" value="1"/>
</dbReference>
<dbReference type="Proteomes" id="UP001595596">
    <property type="component" value="Unassembled WGS sequence"/>
</dbReference>